<proteinExistence type="predicted"/>
<dbReference type="AlphaFoldDB" id="A0A0C2WXX0"/>
<reference evidence="2 3" key="1">
    <citation type="submission" date="2014-04" db="EMBL/GenBank/DDBJ databases">
        <authorList>
            <consortium name="DOE Joint Genome Institute"/>
            <person name="Kuo A."/>
            <person name="Zuccaro A."/>
            <person name="Kohler A."/>
            <person name="Nagy L.G."/>
            <person name="Floudas D."/>
            <person name="Copeland A."/>
            <person name="Barry K.W."/>
            <person name="Cichocki N."/>
            <person name="Veneault-Fourrey C."/>
            <person name="LaButti K."/>
            <person name="Lindquist E.A."/>
            <person name="Lipzen A."/>
            <person name="Lundell T."/>
            <person name="Morin E."/>
            <person name="Murat C."/>
            <person name="Sun H."/>
            <person name="Tunlid A."/>
            <person name="Henrissat B."/>
            <person name="Grigoriev I.V."/>
            <person name="Hibbett D.S."/>
            <person name="Martin F."/>
            <person name="Nordberg H.P."/>
            <person name="Cantor M.N."/>
            <person name="Hua S.X."/>
        </authorList>
    </citation>
    <scope>NUCLEOTIDE SEQUENCE [LARGE SCALE GENOMIC DNA]</scope>
    <source>
        <strain evidence="2 3">MAFF 305830</strain>
    </source>
</reference>
<name>A0A0C2WXX0_SERVB</name>
<dbReference type="HOGENOM" id="CLU_2172639_0_0_1"/>
<accession>A0A0C2WXX0</accession>
<feature type="region of interest" description="Disordered" evidence="1">
    <location>
        <begin position="1"/>
        <end position="22"/>
    </location>
</feature>
<sequence length="110" mass="12757">MDLIGETHRAISEQKGPDSRMHEGAQKFLEYVPELTQTIVKSQAEFELARAKCENTISELFEKLKQAHEKKRQNELDYSANFKAKGTRICKRDKEWVSNSLFDLLEQSNP</sequence>
<evidence type="ECO:0000256" key="1">
    <source>
        <dbReference type="SAM" id="MobiDB-lite"/>
    </source>
</evidence>
<organism evidence="2 3">
    <name type="scientific">Serendipita vermifera MAFF 305830</name>
    <dbReference type="NCBI Taxonomy" id="933852"/>
    <lineage>
        <taxon>Eukaryota</taxon>
        <taxon>Fungi</taxon>
        <taxon>Dikarya</taxon>
        <taxon>Basidiomycota</taxon>
        <taxon>Agaricomycotina</taxon>
        <taxon>Agaricomycetes</taxon>
        <taxon>Sebacinales</taxon>
        <taxon>Serendipitaceae</taxon>
        <taxon>Serendipita</taxon>
    </lineage>
</organism>
<keyword evidence="3" id="KW-1185">Reference proteome</keyword>
<evidence type="ECO:0000313" key="2">
    <source>
        <dbReference type="EMBL" id="KIM30958.1"/>
    </source>
</evidence>
<reference evidence="3" key="2">
    <citation type="submission" date="2015-01" db="EMBL/GenBank/DDBJ databases">
        <title>Evolutionary Origins and Diversification of the Mycorrhizal Mutualists.</title>
        <authorList>
            <consortium name="DOE Joint Genome Institute"/>
            <consortium name="Mycorrhizal Genomics Consortium"/>
            <person name="Kohler A."/>
            <person name="Kuo A."/>
            <person name="Nagy L.G."/>
            <person name="Floudas D."/>
            <person name="Copeland A."/>
            <person name="Barry K.W."/>
            <person name="Cichocki N."/>
            <person name="Veneault-Fourrey C."/>
            <person name="LaButti K."/>
            <person name="Lindquist E.A."/>
            <person name="Lipzen A."/>
            <person name="Lundell T."/>
            <person name="Morin E."/>
            <person name="Murat C."/>
            <person name="Riley R."/>
            <person name="Ohm R."/>
            <person name="Sun H."/>
            <person name="Tunlid A."/>
            <person name="Henrissat B."/>
            <person name="Grigoriev I.V."/>
            <person name="Hibbett D.S."/>
            <person name="Martin F."/>
        </authorList>
    </citation>
    <scope>NUCLEOTIDE SEQUENCE [LARGE SCALE GENOMIC DNA]</scope>
    <source>
        <strain evidence="3">MAFF 305830</strain>
    </source>
</reference>
<evidence type="ECO:0000313" key="3">
    <source>
        <dbReference type="Proteomes" id="UP000054097"/>
    </source>
</evidence>
<gene>
    <name evidence="2" type="ORF">M408DRAFT_327872</name>
</gene>
<protein>
    <submittedName>
        <fullName evidence="2">Uncharacterized protein</fullName>
    </submittedName>
</protein>
<dbReference type="Proteomes" id="UP000054097">
    <property type="component" value="Unassembled WGS sequence"/>
</dbReference>
<dbReference type="EMBL" id="KN824283">
    <property type="protein sequence ID" value="KIM30958.1"/>
    <property type="molecule type" value="Genomic_DNA"/>
</dbReference>